<name>A0ABQ8HM65_9ROSI</name>
<organism evidence="2 3">
    <name type="scientific">Xanthoceras sorbifolium</name>
    <dbReference type="NCBI Taxonomy" id="99658"/>
    <lineage>
        <taxon>Eukaryota</taxon>
        <taxon>Viridiplantae</taxon>
        <taxon>Streptophyta</taxon>
        <taxon>Embryophyta</taxon>
        <taxon>Tracheophyta</taxon>
        <taxon>Spermatophyta</taxon>
        <taxon>Magnoliopsida</taxon>
        <taxon>eudicotyledons</taxon>
        <taxon>Gunneridae</taxon>
        <taxon>Pentapetalae</taxon>
        <taxon>rosids</taxon>
        <taxon>malvids</taxon>
        <taxon>Sapindales</taxon>
        <taxon>Sapindaceae</taxon>
        <taxon>Xanthoceroideae</taxon>
        <taxon>Xanthoceras</taxon>
    </lineage>
</organism>
<protein>
    <submittedName>
        <fullName evidence="2">Uncharacterized protein</fullName>
    </submittedName>
</protein>
<evidence type="ECO:0000313" key="3">
    <source>
        <dbReference type="Proteomes" id="UP000827721"/>
    </source>
</evidence>
<proteinExistence type="predicted"/>
<sequence length="155" mass="17559">MTAYFFSASGYEFMLKAIIQSIPMYARTLFNSFILCLMRSIAFALGFGKVGQRIPLWFFLMEEFDVGGGLIVTECCHDLGCFTPIDAYAILNILLASSRQDGVLICHHESSSSFLVMSGYFLGLSFVIRILNAQYNSHRLIQQENNKGEYIQHEK</sequence>
<keyword evidence="1" id="KW-0812">Transmembrane</keyword>
<keyword evidence="1" id="KW-0472">Membrane</keyword>
<keyword evidence="1" id="KW-1133">Transmembrane helix</keyword>
<comment type="caution">
    <text evidence="2">The sequence shown here is derived from an EMBL/GenBank/DDBJ whole genome shotgun (WGS) entry which is preliminary data.</text>
</comment>
<dbReference type="EMBL" id="JAFEMO010000009">
    <property type="protein sequence ID" value="KAH7565443.1"/>
    <property type="molecule type" value="Genomic_DNA"/>
</dbReference>
<dbReference type="Proteomes" id="UP000827721">
    <property type="component" value="Unassembled WGS sequence"/>
</dbReference>
<keyword evidence="3" id="KW-1185">Reference proteome</keyword>
<gene>
    <name evidence="2" type="ORF">JRO89_XS09G0207400</name>
</gene>
<evidence type="ECO:0000256" key="1">
    <source>
        <dbReference type="SAM" id="Phobius"/>
    </source>
</evidence>
<accession>A0ABQ8HM65</accession>
<feature type="transmembrane region" description="Helical" evidence="1">
    <location>
        <begin position="114"/>
        <end position="131"/>
    </location>
</feature>
<feature type="transmembrane region" description="Helical" evidence="1">
    <location>
        <begin position="29"/>
        <end position="48"/>
    </location>
</feature>
<evidence type="ECO:0000313" key="2">
    <source>
        <dbReference type="EMBL" id="KAH7565443.1"/>
    </source>
</evidence>
<reference evidence="2 3" key="1">
    <citation type="submission" date="2021-02" db="EMBL/GenBank/DDBJ databases">
        <title>Plant Genome Project.</title>
        <authorList>
            <person name="Zhang R.-G."/>
        </authorList>
    </citation>
    <scope>NUCLEOTIDE SEQUENCE [LARGE SCALE GENOMIC DNA]</scope>
    <source>
        <tissue evidence="2">Leaves</tissue>
    </source>
</reference>